<dbReference type="Pfam" id="PF00176">
    <property type="entry name" value="SNF2-rel_dom"/>
    <property type="match status" value="1"/>
</dbReference>
<feature type="coiled-coil region" evidence="10">
    <location>
        <begin position="1668"/>
        <end position="1741"/>
    </location>
</feature>
<dbReference type="EMBL" id="CAXHTA020000005">
    <property type="protein sequence ID" value="CAL5221814.1"/>
    <property type="molecule type" value="Genomic_DNA"/>
</dbReference>
<feature type="compositionally biased region" description="Polar residues" evidence="11">
    <location>
        <begin position="2608"/>
        <end position="2620"/>
    </location>
</feature>
<dbReference type="Gene3D" id="3.40.50.300">
    <property type="entry name" value="P-loop containing nucleotide triphosphate hydrolases"/>
    <property type="match status" value="1"/>
</dbReference>
<dbReference type="InterPro" id="IPR014001">
    <property type="entry name" value="Helicase_ATP-bd"/>
</dbReference>
<feature type="region of interest" description="Disordered" evidence="11">
    <location>
        <begin position="2183"/>
        <end position="2205"/>
    </location>
</feature>
<dbReference type="PANTHER" id="PTHR45685:SF1">
    <property type="entry name" value="HELICASE SRCAP"/>
    <property type="match status" value="1"/>
</dbReference>
<dbReference type="Pfam" id="PF00271">
    <property type="entry name" value="Helicase_C"/>
    <property type="match status" value="1"/>
</dbReference>
<dbReference type="CDD" id="cd18793">
    <property type="entry name" value="SF2_C_SNF"/>
    <property type="match status" value="1"/>
</dbReference>
<keyword evidence="5" id="KW-0347">Helicase</keyword>
<feature type="compositionally biased region" description="Basic residues" evidence="11">
    <location>
        <begin position="1789"/>
        <end position="1803"/>
    </location>
</feature>
<dbReference type="Gene3D" id="3.40.50.10810">
    <property type="entry name" value="Tandem AAA-ATPase domain"/>
    <property type="match status" value="1"/>
</dbReference>
<dbReference type="InterPro" id="IPR049730">
    <property type="entry name" value="SNF2/RAD54-like_C"/>
</dbReference>
<feature type="compositionally biased region" description="Acidic residues" evidence="11">
    <location>
        <begin position="431"/>
        <end position="444"/>
    </location>
</feature>
<evidence type="ECO:0000259" key="13">
    <source>
        <dbReference type="PROSITE" id="PS51194"/>
    </source>
</evidence>
<dbReference type="SMART" id="SM00490">
    <property type="entry name" value="HELICc"/>
    <property type="match status" value="1"/>
</dbReference>
<keyword evidence="16" id="KW-1185">Reference proteome</keyword>
<feature type="compositionally biased region" description="Low complexity" evidence="11">
    <location>
        <begin position="2276"/>
        <end position="2289"/>
    </location>
</feature>
<evidence type="ECO:0000256" key="6">
    <source>
        <dbReference type="ARBA" id="ARBA00022840"/>
    </source>
</evidence>
<evidence type="ECO:0000256" key="3">
    <source>
        <dbReference type="ARBA" id="ARBA00022741"/>
    </source>
</evidence>
<evidence type="ECO:0000313" key="15">
    <source>
        <dbReference type="EMBL" id="CAL5221814.1"/>
    </source>
</evidence>
<dbReference type="SMART" id="SM00487">
    <property type="entry name" value="DEXDc"/>
    <property type="match status" value="1"/>
</dbReference>
<dbReference type="InterPro" id="IPR027417">
    <property type="entry name" value="P-loop_NTPase"/>
</dbReference>
<name>A0ABP1FPD7_9CHLO</name>
<feature type="compositionally biased region" description="Polar residues" evidence="11">
    <location>
        <begin position="45"/>
        <end position="65"/>
    </location>
</feature>
<evidence type="ECO:0000256" key="7">
    <source>
        <dbReference type="ARBA" id="ARBA00022853"/>
    </source>
</evidence>
<dbReference type="SUPFAM" id="SSF52540">
    <property type="entry name" value="P-loop containing nucleoside triphosphate hydrolases"/>
    <property type="match status" value="2"/>
</dbReference>
<evidence type="ECO:0000256" key="10">
    <source>
        <dbReference type="SAM" id="Coils"/>
    </source>
</evidence>
<feature type="compositionally biased region" description="Low complexity" evidence="11">
    <location>
        <begin position="1542"/>
        <end position="1551"/>
    </location>
</feature>
<feature type="region of interest" description="Disordered" evidence="11">
    <location>
        <begin position="2371"/>
        <end position="2412"/>
    </location>
</feature>
<evidence type="ECO:0000256" key="9">
    <source>
        <dbReference type="ARBA" id="ARBA00023242"/>
    </source>
</evidence>
<evidence type="ECO:0000313" key="16">
    <source>
        <dbReference type="Proteomes" id="UP001497392"/>
    </source>
</evidence>
<dbReference type="InterPro" id="IPR014012">
    <property type="entry name" value="HSA_dom"/>
</dbReference>
<evidence type="ECO:0000256" key="2">
    <source>
        <dbReference type="ARBA" id="ARBA00009220"/>
    </source>
</evidence>
<feature type="compositionally biased region" description="Low complexity" evidence="11">
    <location>
        <begin position="107"/>
        <end position="121"/>
    </location>
</feature>
<evidence type="ECO:0000256" key="4">
    <source>
        <dbReference type="ARBA" id="ARBA00022801"/>
    </source>
</evidence>
<dbReference type="PROSITE" id="PS51204">
    <property type="entry name" value="HSA"/>
    <property type="match status" value="1"/>
</dbReference>
<dbReference type="PANTHER" id="PTHR45685">
    <property type="entry name" value="HELICASE SRCAP-RELATED"/>
    <property type="match status" value="1"/>
</dbReference>
<evidence type="ECO:0000256" key="5">
    <source>
        <dbReference type="ARBA" id="ARBA00022806"/>
    </source>
</evidence>
<gene>
    <name evidence="15" type="primary">g4070</name>
    <name evidence="15" type="ORF">VP750_LOCUS3473</name>
</gene>
<feature type="region of interest" description="Disordered" evidence="11">
    <location>
        <begin position="2021"/>
        <end position="2110"/>
    </location>
</feature>
<feature type="domain" description="Helicase ATP-binding" evidence="12">
    <location>
        <begin position="786"/>
        <end position="951"/>
    </location>
</feature>
<dbReference type="Gene3D" id="1.20.120.850">
    <property type="entry name" value="SWI2/SNF2 ATPases, N-terminal domain"/>
    <property type="match status" value="1"/>
</dbReference>
<feature type="region of interest" description="Disordered" evidence="11">
    <location>
        <begin position="623"/>
        <end position="674"/>
    </location>
</feature>
<feature type="compositionally biased region" description="Low complexity" evidence="11">
    <location>
        <begin position="86"/>
        <end position="97"/>
    </location>
</feature>
<feature type="compositionally biased region" description="Low complexity" evidence="11">
    <location>
        <begin position="317"/>
        <end position="328"/>
    </location>
</feature>
<feature type="compositionally biased region" description="Low complexity" evidence="11">
    <location>
        <begin position="2069"/>
        <end position="2088"/>
    </location>
</feature>
<dbReference type="Pfam" id="PF07529">
    <property type="entry name" value="HSA"/>
    <property type="match status" value="1"/>
</dbReference>
<evidence type="ECO:0000259" key="12">
    <source>
        <dbReference type="PROSITE" id="PS51192"/>
    </source>
</evidence>
<accession>A0ABP1FPD7</accession>
<reference evidence="15 16" key="1">
    <citation type="submission" date="2024-06" db="EMBL/GenBank/DDBJ databases">
        <authorList>
            <person name="Kraege A."/>
            <person name="Thomma B."/>
        </authorList>
    </citation>
    <scope>NUCLEOTIDE SEQUENCE [LARGE SCALE GENOMIC DNA]</scope>
</reference>
<dbReference type="Proteomes" id="UP001497392">
    <property type="component" value="Unassembled WGS sequence"/>
</dbReference>
<feature type="compositionally biased region" description="Acidic residues" evidence="11">
    <location>
        <begin position="527"/>
        <end position="539"/>
    </location>
</feature>
<feature type="domain" description="Helicase C-terminal" evidence="13">
    <location>
        <begin position="1343"/>
        <end position="1493"/>
    </location>
</feature>
<feature type="region of interest" description="Disordered" evidence="11">
    <location>
        <begin position="1532"/>
        <end position="1606"/>
    </location>
</feature>
<keyword evidence="8" id="KW-0238">DNA-binding</keyword>
<dbReference type="CDD" id="cd18003">
    <property type="entry name" value="DEXQc_SRCAP"/>
    <property type="match status" value="1"/>
</dbReference>
<feature type="compositionally biased region" description="Basic and acidic residues" evidence="11">
    <location>
        <begin position="663"/>
        <end position="673"/>
    </location>
</feature>
<feature type="compositionally biased region" description="Low complexity" evidence="11">
    <location>
        <begin position="22"/>
        <end position="31"/>
    </location>
</feature>
<keyword evidence="9" id="KW-0539">Nucleus</keyword>
<keyword evidence="7" id="KW-0156">Chromatin regulator</keyword>
<dbReference type="SMART" id="SM00573">
    <property type="entry name" value="HSA"/>
    <property type="match status" value="1"/>
</dbReference>
<proteinExistence type="inferred from homology"/>
<keyword evidence="6" id="KW-0067">ATP-binding</keyword>
<feature type="domain" description="HSA" evidence="14">
    <location>
        <begin position="173"/>
        <end position="245"/>
    </location>
</feature>
<evidence type="ECO:0000259" key="14">
    <source>
        <dbReference type="PROSITE" id="PS51204"/>
    </source>
</evidence>
<feature type="region of interest" description="Disordered" evidence="11">
    <location>
        <begin position="1772"/>
        <end position="1867"/>
    </location>
</feature>
<evidence type="ECO:0000256" key="1">
    <source>
        <dbReference type="ARBA" id="ARBA00004123"/>
    </source>
</evidence>
<comment type="caution">
    <text evidence="15">The sequence shown here is derived from an EMBL/GenBank/DDBJ whole genome shotgun (WGS) entry which is preliminary data.</text>
</comment>
<dbReference type="InterPro" id="IPR000330">
    <property type="entry name" value="SNF2_N"/>
</dbReference>
<dbReference type="PROSITE" id="PS51194">
    <property type="entry name" value="HELICASE_CTER"/>
    <property type="match status" value="1"/>
</dbReference>
<feature type="region of interest" description="Disordered" evidence="11">
    <location>
        <begin position="2269"/>
        <end position="2311"/>
    </location>
</feature>
<feature type="compositionally biased region" description="Low complexity" evidence="11">
    <location>
        <begin position="2021"/>
        <end position="2062"/>
    </location>
</feature>
<dbReference type="InterPro" id="IPR001650">
    <property type="entry name" value="Helicase_C-like"/>
</dbReference>
<feature type="compositionally biased region" description="Low complexity" evidence="11">
    <location>
        <begin position="408"/>
        <end position="417"/>
    </location>
</feature>
<keyword evidence="10" id="KW-0175">Coiled coil</keyword>
<feature type="compositionally biased region" description="Acidic residues" evidence="11">
    <location>
        <begin position="144"/>
        <end position="153"/>
    </location>
</feature>
<feature type="compositionally biased region" description="Basic and acidic residues" evidence="11">
    <location>
        <begin position="540"/>
        <end position="561"/>
    </location>
</feature>
<feature type="compositionally biased region" description="Low complexity" evidence="11">
    <location>
        <begin position="2371"/>
        <end position="2382"/>
    </location>
</feature>
<keyword evidence="4" id="KW-0378">Hydrolase</keyword>
<evidence type="ECO:0000256" key="11">
    <source>
        <dbReference type="SAM" id="MobiDB-lite"/>
    </source>
</evidence>
<comment type="similarity">
    <text evidence="2">Belongs to the SNF2/RAD54 helicase family. SWR1 subfamily.</text>
</comment>
<comment type="subcellular location">
    <subcellularLocation>
        <location evidence="1">Nucleus</location>
    </subcellularLocation>
</comment>
<feature type="region of interest" description="Disordered" evidence="11">
    <location>
        <begin position="309"/>
        <end position="607"/>
    </location>
</feature>
<feature type="compositionally biased region" description="Acidic residues" evidence="11">
    <location>
        <begin position="597"/>
        <end position="607"/>
    </location>
</feature>
<feature type="region of interest" description="Disordered" evidence="11">
    <location>
        <begin position="1"/>
        <end position="153"/>
    </location>
</feature>
<protein>
    <submittedName>
        <fullName evidence="15">G4070 protein</fullName>
    </submittedName>
</protein>
<keyword evidence="3" id="KW-0547">Nucleotide-binding</keyword>
<feature type="region of interest" description="Disordered" evidence="11">
    <location>
        <begin position="2493"/>
        <end position="2620"/>
    </location>
</feature>
<organism evidence="15 16">
    <name type="scientific">Coccomyxa viridis</name>
    <dbReference type="NCBI Taxonomy" id="1274662"/>
    <lineage>
        <taxon>Eukaryota</taxon>
        <taxon>Viridiplantae</taxon>
        <taxon>Chlorophyta</taxon>
        <taxon>core chlorophytes</taxon>
        <taxon>Trebouxiophyceae</taxon>
        <taxon>Trebouxiophyceae incertae sedis</taxon>
        <taxon>Coccomyxaceae</taxon>
        <taxon>Coccomyxa</taxon>
    </lineage>
</organism>
<feature type="compositionally biased region" description="Acidic residues" evidence="11">
    <location>
        <begin position="572"/>
        <end position="584"/>
    </location>
</feature>
<dbReference type="InterPro" id="IPR050520">
    <property type="entry name" value="INO80/SWR1_helicase"/>
</dbReference>
<feature type="compositionally biased region" description="Low complexity" evidence="11">
    <location>
        <begin position="2535"/>
        <end position="2550"/>
    </location>
</feature>
<sequence>MAGKKPSQDLTPSSKSSEFDGAAARPASAPATRVLPHRQGLHNPRVSSATQPSDSTRSSSANGQQRRGPEKQPVLLPDGGSGQSREQALMQQAAELQPSSPRGAKPRGGSSEPPGSASSRPTSGSKRLTRSDAEEAKAAAERQAEEDEELAEEALLDKAAAIRKLRDSLARPMPAAPEPKRPKVHWDHLLEEMTWLAKEFQKERKWKLNMAKKYVRAVARSNLDLESRKNVRQKEAELAVRRKAAFIGKEVMQFWKKAERVMVYKRQSQLDARKKEAMDKHLSFLVDQTQKYSSLLAQRLGVPGEEVLALPAPQPTPAAAQSQPDSSLKASKPQASVKAEEAGTGADGMPARDEDMGEPEGAAGSLEAIKTEPNQDVQEMADSGAEEEMAVSEGDSPRLGRSRGGHRGLAALGQDQQVGEDDVDDFKAESGTEEDDEATLEEEEAMARDAGEESGNEGELTALADEADMPLDQLMALYGYVPGSDEPKAEAEQPDGQSGAAEEQPGEQSAVAEQPEGSRPAAVPMEVDSDDGDAADPDSAEQKPDRDLADLLDKEEGHDGGMDADYASAASEADDEATLEEEDAMAAQDGIDQKEQDDAEVAALADEADMPLEQLLAMYGMVVEEDGAPGPESKADSGAQEATEGRRSRSSKRRKLASGAEDSEAKQAVEEAGTKAAQEQAAGVSSTALVVPTTPAVAAPAIVPEGSVKAKAAKVEAPSEEDHDQALAELEKVTDGKAKLEGVARLAEQAQPKGSTLDSAGVHTPVPFLLKGSLREYQHVGLDWLVTIYTRRLNGILADEMGLGKTIMTIALLAHLACEKGVWGPHLIVVPTSVMLNWEVECKKWCPAFKLLTYYGSAKERKAKRQGWSKPNAFHICITSYTLVLQDAKMFRRKKWKYLILDEAHMIKNWKSQRWQTLLNFNSQRRLLITGTPLQNDLMELWSLMHFLMPQVFASHAQFKDWFSNPLTGMVEGQEAVNKALVERLHSVLRPFLLRRLKRDVEKQLPGKHEHIIKCRLSKRQRTLYEDYMAASDVRNTLSSGNFLGIINVLMQLRKVCNHPDLFEGRSIVSAFDMLPSISIQEPSSILNLRQQEPSSSVHLESIVPLALHSMSAWEAAEVKALETPRQLIQELPPASQLAHANKPLQASMPFVPSATAQALVQQSAAQLQKSRWAAAADRRQLMALTNGQRCSMQPLYGEDLLRAVHVDLPIHHVNIIKEKRGSHLDFSQALADAVKTAAERAEEVDDSLKTFMFVIPKARAATPEIWCSRPDTSALAEQRATQTALQQEWFQRSTPLRTAIVRQQVFFPDRRLIQFDCGKLQASCCPPPSCPTPCWDIHLALELAILLRKLKSGGHKALIFTQMARMLDVLEVFLNLHGYTYVRLDGTTKPEQRQILMQRYNTNPKLFIFILSTRSGGVGMNLTGADTVIFYDSDWNPAMDAQAQDRCHRIGQTREVHIYRLVSESTIEENILHKSDQKRQLDHLAIQSGGFNTDFLQKFNPRELLGIQAAAASAGASTSAGGLSAEEMQAAMQSVEDETDQAAAQALQQETEAELAEFNADPAPKPLDHEGEEDDNDAEDTRDPEASGALEIPSLSVPASQPSTELPLVKAEEEDADTMDDVAALAGHGKSQDALATLESALRPVERYAVHFLEEQAAINVEVEAAAAAVEAELDAQEWNMQEIERIQEEQEAEIEEDVEATRVLDWDKAAADTAYRAKVEEAEERQRLILEQRAREEAAWLEQQEALLAMQAAMPVQPIYTRVPAKKLRTPELDDAESQQYSPYPRFSRKRARTARGRMVVRPRWPGEETTPSASHDDSDAYSSADEASPWTGGRAKRHHTMLSPQSARQRSRLADNSPGGTLIKQEMSDSYTPGQPGLIGSADIPKPYNTARLYPQIGQLRTPAHVWLPWDVLEDVVLATMVEDCQAPQVAPAAKSVPAAVWQLISDALSAGAATLSTTAAAAASQPMKLRSAQQCRDRYEMLLAAFQDSRAQLPKTAPPGALLAGQAQAASLAPRLPSASLSPAAGSAAGSASTGLSGPAAPAQHAPAQHQVAGAAQGTQPGSMAQRSAEPAPSSAAQQAQQQQHGLALPHSGTALPHTGAVPGQGTMQAVENLGAAWSLSSELQTLREHLAWLASSNIVCSIAGINVVTAAVMGGQMPGDAAQLSEVLAELQSLPRNGQLRAPGTVGPKPLHRSSAGTPVQAQPLQVAQADAAAVRSAVVLAAGAPSRGIIRHLDAVVSAVRTGGVQAGNAALRQLLQLPRHPPIAAASGPQQAQQFRPPQTQQMGLAQQQPLPASAPGPHSALRPVRGPMPGQAFNAPGQNIRAPYPGQQFAQQPYAQGLQQQIARPGMAGVSAPLPMRPGAFQQQYQGSQAPGQATNSHMLRPQLPQQPGSAPAGRPAFPGQQPLPAYLRPALMQQMQQVVGQMQRPVGGAQGGQQPGVNLIPGLQALLEQHASSAQYAGQSTTSKSQQHNLALLHSLLSQAQSAGMPAAASTPGMFSAGQPGQPQLPALGMRPPGQPQWPVAGAARPGQMQVPMQGMGQPSQHGRPSLPMNSSGGAFSHVQPGLPSAARPGMGAAVQAAPAQVTGVQNPQRPQHPGQASGLATSRAPQSSEQ</sequence>
<dbReference type="PROSITE" id="PS51192">
    <property type="entry name" value="HELICASE_ATP_BIND_1"/>
    <property type="match status" value="1"/>
</dbReference>
<dbReference type="InterPro" id="IPR038718">
    <property type="entry name" value="SNF2-like_sf"/>
</dbReference>
<feature type="compositionally biased region" description="Basic and acidic residues" evidence="11">
    <location>
        <begin position="129"/>
        <end position="143"/>
    </location>
</feature>
<evidence type="ECO:0000256" key="8">
    <source>
        <dbReference type="ARBA" id="ARBA00023125"/>
    </source>
</evidence>